<dbReference type="Proteomes" id="UP000006048">
    <property type="component" value="Chromosome"/>
</dbReference>
<evidence type="ECO:0000313" key="3">
    <source>
        <dbReference type="Proteomes" id="UP000006048"/>
    </source>
</evidence>
<evidence type="ECO:0000313" key="2">
    <source>
        <dbReference type="EMBL" id="AFM13560.1"/>
    </source>
</evidence>
<organism evidence="2 3">
    <name type="scientific">Turneriella parva (strain ATCC BAA-1111 / DSM 21527 / NCTC 11395 / H)</name>
    <name type="common">Leptospira parva</name>
    <dbReference type="NCBI Taxonomy" id="869212"/>
    <lineage>
        <taxon>Bacteria</taxon>
        <taxon>Pseudomonadati</taxon>
        <taxon>Spirochaetota</taxon>
        <taxon>Spirochaetia</taxon>
        <taxon>Leptospirales</taxon>
        <taxon>Leptospiraceae</taxon>
        <taxon>Turneriella</taxon>
    </lineage>
</organism>
<dbReference type="KEGG" id="tpx:Turpa_2921"/>
<feature type="transmembrane region" description="Helical" evidence="1">
    <location>
        <begin position="29"/>
        <end position="50"/>
    </location>
</feature>
<name>I4B8F3_TURPD</name>
<protein>
    <submittedName>
        <fullName evidence="2">Uncharacterized protein</fullName>
    </submittedName>
</protein>
<accession>I4B8F3</accession>
<keyword evidence="1" id="KW-1133">Transmembrane helix</keyword>
<evidence type="ECO:0000256" key="1">
    <source>
        <dbReference type="SAM" id="Phobius"/>
    </source>
</evidence>
<sequence length="139" mass="15684">MKRILENLRTQIFANATFLRLQKTLWPEIVKFVIAGPTLIGFIVGLTRYAPGEQAFECGFQSLVFFVAYLASLTVAQGLDSLFFSSWPLVLGITRSLLAAAYLYATVRQFIEWQKGRVTFYAPVQKLRDRLRTATGNAV</sequence>
<gene>
    <name evidence="2" type="ordered locus">Turpa_2921</name>
</gene>
<dbReference type="AlphaFoldDB" id="I4B8F3"/>
<dbReference type="RefSeq" id="WP_014804062.1">
    <property type="nucleotide sequence ID" value="NC_018020.1"/>
</dbReference>
<dbReference type="STRING" id="869212.Turpa_2921"/>
<keyword evidence="1" id="KW-0472">Membrane</keyword>
<keyword evidence="1" id="KW-0812">Transmembrane</keyword>
<feature type="transmembrane region" description="Helical" evidence="1">
    <location>
        <begin position="62"/>
        <end position="79"/>
    </location>
</feature>
<proteinExistence type="predicted"/>
<dbReference type="HOGENOM" id="CLU_1844242_0_0_12"/>
<dbReference type="EMBL" id="CP002959">
    <property type="protein sequence ID" value="AFM13560.1"/>
    <property type="molecule type" value="Genomic_DNA"/>
</dbReference>
<feature type="transmembrane region" description="Helical" evidence="1">
    <location>
        <begin position="85"/>
        <end position="105"/>
    </location>
</feature>
<keyword evidence="3" id="KW-1185">Reference proteome</keyword>
<reference evidence="2 3" key="1">
    <citation type="submission" date="2012-06" db="EMBL/GenBank/DDBJ databases">
        <title>The complete chromosome of genome of Turneriella parva DSM 21527.</title>
        <authorList>
            <consortium name="US DOE Joint Genome Institute (JGI-PGF)"/>
            <person name="Lucas S."/>
            <person name="Han J."/>
            <person name="Lapidus A."/>
            <person name="Bruce D."/>
            <person name="Goodwin L."/>
            <person name="Pitluck S."/>
            <person name="Peters L."/>
            <person name="Kyrpides N."/>
            <person name="Mavromatis K."/>
            <person name="Ivanova N."/>
            <person name="Mikhailova N."/>
            <person name="Chertkov O."/>
            <person name="Detter J.C."/>
            <person name="Tapia R."/>
            <person name="Han C."/>
            <person name="Land M."/>
            <person name="Hauser L."/>
            <person name="Markowitz V."/>
            <person name="Cheng J.-F."/>
            <person name="Hugenholtz P."/>
            <person name="Woyke T."/>
            <person name="Wu D."/>
            <person name="Gronow S."/>
            <person name="Wellnitz S."/>
            <person name="Brambilla E."/>
            <person name="Klenk H.-P."/>
            <person name="Eisen J.A."/>
        </authorList>
    </citation>
    <scope>NUCLEOTIDE SEQUENCE [LARGE SCALE GENOMIC DNA]</scope>
    <source>
        <strain evidence="3">ATCC BAA-1111 / DSM 21527 / NCTC 11395 / H</strain>
    </source>
</reference>